<accession>A0A1L8CKX2</accession>
<proteinExistence type="predicted"/>
<dbReference type="InterPro" id="IPR032710">
    <property type="entry name" value="NTF2-like_dom_sf"/>
</dbReference>
<feature type="domain" description="SnoaL-like" evidence="1">
    <location>
        <begin position="25"/>
        <end position="108"/>
    </location>
</feature>
<dbReference type="Gene3D" id="3.10.450.50">
    <property type="match status" value="2"/>
</dbReference>
<dbReference type="InterPro" id="IPR037401">
    <property type="entry name" value="SnoaL-like"/>
</dbReference>
<protein>
    <submittedName>
        <fullName evidence="2">SnoaL-like domain protein</fullName>
    </submittedName>
</protein>
<name>A0A1L8CKX2_9PROT</name>
<dbReference type="AlphaFoldDB" id="A0A1L8CKX2"/>
<keyword evidence="3" id="KW-1185">Reference proteome</keyword>
<evidence type="ECO:0000259" key="1">
    <source>
        <dbReference type="Pfam" id="PF12680"/>
    </source>
</evidence>
<organism evidence="2 3">
    <name type="scientific">Mariprofundus micogutta</name>
    <dbReference type="NCBI Taxonomy" id="1921010"/>
    <lineage>
        <taxon>Bacteria</taxon>
        <taxon>Pseudomonadati</taxon>
        <taxon>Pseudomonadota</taxon>
        <taxon>Candidatius Mariprofundia</taxon>
        <taxon>Mariprofundales</taxon>
        <taxon>Mariprofundaceae</taxon>
        <taxon>Mariprofundus</taxon>
    </lineage>
</organism>
<dbReference type="SUPFAM" id="SSF54427">
    <property type="entry name" value="NTF2-like"/>
    <property type="match status" value="2"/>
</dbReference>
<dbReference type="STRING" id="1921010.MMIC_P0493"/>
<evidence type="ECO:0000313" key="2">
    <source>
        <dbReference type="EMBL" id="GAV19551.1"/>
    </source>
</evidence>
<dbReference type="Pfam" id="PF12680">
    <property type="entry name" value="SnoaL_2"/>
    <property type="match status" value="1"/>
</dbReference>
<comment type="caution">
    <text evidence="2">The sequence shown here is derived from an EMBL/GenBank/DDBJ whole genome shotgun (WGS) entry which is preliminary data.</text>
</comment>
<dbReference type="Proteomes" id="UP000231632">
    <property type="component" value="Unassembled WGS sequence"/>
</dbReference>
<reference evidence="2 3" key="1">
    <citation type="journal article" date="2017" name="Arch. Microbiol.">
        <title>Mariprofundus micogutta sp. nov., a novel iron-oxidizing zetaproteobacterium isolated from a deep-sea hydrothermal field at the Bayonnaise knoll of the Izu-Ogasawara arc, and a description of Mariprofundales ord. nov. and Zetaproteobacteria classis nov.</title>
        <authorList>
            <person name="Makita H."/>
            <person name="Tanaka E."/>
            <person name="Mitsunobu S."/>
            <person name="Miyazaki M."/>
            <person name="Nunoura T."/>
            <person name="Uematsu K."/>
            <person name="Takaki Y."/>
            <person name="Nishi S."/>
            <person name="Shimamura S."/>
            <person name="Takai K."/>
        </authorList>
    </citation>
    <scope>NUCLEOTIDE SEQUENCE [LARGE SCALE GENOMIC DNA]</scope>
    <source>
        <strain evidence="2 3">ET2</strain>
    </source>
</reference>
<dbReference type="EMBL" id="BDFD01000003">
    <property type="protein sequence ID" value="GAV19551.1"/>
    <property type="molecule type" value="Genomic_DNA"/>
</dbReference>
<evidence type="ECO:0000313" key="3">
    <source>
        <dbReference type="Proteomes" id="UP000231632"/>
    </source>
</evidence>
<sequence>MTITILSTMASNKKELICKLLKGIETGDPLSVAVVNEEKYIQHNPQTREGNQGLAKLFERLSKTSPRVNIVRIFEDGDFVFAHTEYDFATRNIGFEIFRFEDGHAVEHWDNIQKRKGPNISGHSMVDGEVTVVDHEKTDSNRFVIQSFVEETLIKGRFEKLEDYINQEHYVEHNPRLSDNLVELSCALSQASNNDSISIKYEKCHRILAEGNFILSICEGYTNQTPTSFFDLYRLKEGEIVEHWDTTEAIPPRSEWKNNNGKF</sequence>
<gene>
    <name evidence="2" type="ORF">MMIC_P0493</name>
</gene>